<evidence type="ECO:0000313" key="2">
    <source>
        <dbReference type="Proteomes" id="UP000523007"/>
    </source>
</evidence>
<dbReference type="InterPro" id="IPR014710">
    <property type="entry name" value="RmlC-like_jellyroll"/>
</dbReference>
<dbReference type="InterPro" id="IPR011051">
    <property type="entry name" value="RmlC_Cupin_sf"/>
</dbReference>
<organism evidence="1 2">
    <name type="scientific">Lipingzhangella halophila</name>
    <dbReference type="NCBI Taxonomy" id="1783352"/>
    <lineage>
        <taxon>Bacteria</taxon>
        <taxon>Bacillati</taxon>
        <taxon>Actinomycetota</taxon>
        <taxon>Actinomycetes</taxon>
        <taxon>Streptosporangiales</taxon>
        <taxon>Nocardiopsidaceae</taxon>
        <taxon>Lipingzhangella</taxon>
    </lineage>
</organism>
<proteinExistence type="predicted"/>
<dbReference type="Pfam" id="PF06249">
    <property type="entry name" value="EutQ"/>
    <property type="match status" value="2"/>
</dbReference>
<evidence type="ECO:0000313" key="1">
    <source>
        <dbReference type="EMBL" id="MBB4933289.1"/>
    </source>
</evidence>
<dbReference type="Proteomes" id="UP000523007">
    <property type="component" value="Unassembled WGS sequence"/>
</dbReference>
<dbReference type="InterPro" id="IPR010424">
    <property type="entry name" value="EutQ"/>
</dbReference>
<accession>A0A7W7RJS5</accession>
<sequence length="274" mass="29340">MTFDPTTTARFTAADASLWSWSDDAAGTHVGYIADAEEGAAMGLAFVRFGKGVSFDFTWPYDEFCVVTKGSLSVRTGGRLVTAREGELMTQPRGVPGSFEITEDLEMVCVHHPTFAEAHGLTLREYRAMADAGNPPDAPPSVPGEPRAGQVFDPSTMQVFALADVPEWTCVDERGGAVGYLADHAEGSPMGLAFSVFPRGGVYEFALPYDEVAAVTAGRFTVRSQEGSFTARAGEMLYVPRDVSAVFEIAQDTVAVCVHHPTYQEATGTAPHRG</sequence>
<keyword evidence="2" id="KW-1185">Reference proteome</keyword>
<dbReference type="SUPFAM" id="SSF51182">
    <property type="entry name" value="RmlC-like cupins"/>
    <property type="match status" value="2"/>
</dbReference>
<name>A0A7W7RJS5_9ACTN</name>
<gene>
    <name evidence="1" type="ORF">F4561_004109</name>
</gene>
<reference evidence="1 2" key="1">
    <citation type="submission" date="2020-08" db="EMBL/GenBank/DDBJ databases">
        <title>Sequencing the genomes of 1000 actinobacteria strains.</title>
        <authorList>
            <person name="Klenk H.-P."/>
        </authorList>
    </citation>
    <scope>NUCLEOTIDE SEQUENCE [LARGE SCALE GENOMIC DNA]</scope>
    <source>
        <strain evidence="1 2">DSM 102030</strain>
    </source>
</reference>
<comment type="caution">
    <text evidence="1">The sequence shown here is derived from an EMBL/GenBank/DDBJ whole genome shotgun (WGS) entry which is preliminary data.</text>
</comment>
<protein>
    <submittedName>
        <fullName evidence="1">Ethanolamine utilization protein EutQ (Cupin superfamily)</fullName>
    </submittedName>
</protein>
<dbReference type="RefSeq" id="WP_184580920.1">
    <property type="nucleotide sequence ID" value="NZ_JACHJT010000001.1"/>
</dbReference>
<dbReference type="AlphaFoldDB" id="A0A7W7RJS5"/>
<dbReference type="EMBL" id="JACHJT010000001">
    <property type="protein sequence ID" value="MBB4933289.1"/>
    <property type="molecule type" value="Genomic_DNA"/>
</dbReference>
<dbReference type="Gene3D" id="2.60.120.10">
    <property type="entry name" value="Jelly Rolls"/>
    <property type="match status" value="2"/>
</dbReference>